<dbReference type="RefSeq" id="WP_171198078.1">
    <property type="nucleotide sequence ID" value="NZ_JABEND010000001.1"/>
</dbReference>
<keyword evidence="3" id="KW-1185">Reference proteome</keyword>
<gene>
    <name evidence="2" type="ORF">HKD39_01650</name>
</gene>
<dbReference type="SUPFAM" id="SSF55729">
    <property type="entry name" value="Acyl-CoA N-acyltransferases (Nat)"/>
    <property type="match status" value="1"/>
</dbReference>
<dbReference type="InterPro" id="IPR000182">
    <property type="entry name" value="GNAT_dom"/>
</dbReference>
<dbReference type="Gene3D" id="3.40.630.30">
    <property type="match status" value="1"/>
</dbReference>
<protein>
    <submittedName>
        <fullName evidence="2">GNAT family N-acetyltransferase</fullName>
    </submittedName>
</protein>
<dbReference type="Proteomes" id="UP000562984">
    <property type="component" value="Unassembled WGS sequence"/>
</dbReference>
<proteinExistence type="predicted"/>
<accession>A0A849A054</accession>
<organism evidence="2 3">
    <name type="scientific">Nakamurella aerolata</name>
    <dbReference type="NCBI Taxonomy" id="1656892"/>
    <lineage>
        <taxon>Bacteria</taxon>
        <taxon>Bacillati</taxon>
        <taxon>Actinomycetota</taxon>
        <taxon>Actinomycetes</taxon>
        <taxon>Nakamurellales</taxon>
        <taxon>Nakamurellaceae</taxon>
        <taxon>Nakamurella</taxon>
    </lineage>
</organism>
<dbReference type="InterPro" id="IPR016181">
    <property type="entry name" value="Acyl_CoA_acyltransferase"/>
</dbReference>
<reference evidence="2 3" key="1">
    <citation type="submission" date="2020-05" db="EMBL/GenBank/DDBJ databases">
        <title>Nakamurella sp. DB0629 isolated from air conditioner.</title>
        <authorList>
            <person name="Kim D.H."/>
            <person name="Kim D.-U."/>
        </authorList>
    </citation>
    <scope>NUCLEOTIDE SEQUENCE [LARGE SCALE GENOMIC DNA]</scope>
    <source>
        <strain evidence="2 3">DB0629</strain>
    </source>
</reference>
<dbReference type="GO" id="GO:0016747">
    <property type="term" value="F:acyltransferase activity, transferring groups other than amino-acyl groups"/>
    <property type="evidence" value="ECO:0007669"/>
    <property type="project" value="InterPro"/>
</dbReference>
<evidence type="ECO:0000313" key="3">
    <source>
        <dbReference type="Proteomes" id="UP000562984"/>
    </source>
</evidence>
<dbReference type="CDD" id="cd04301">
    <property type="entry name" value="NAT_SF"/>
    <property type="match status" value="1"/>
</dbReference>
<evidence type="ECO:0000259" key="1">
    <source>
        <dbReference type="Pfam" id="PF00583"/>
    </source>
</evidence>
<evidence type="ECO:0000313" key="2">
    <source>
        <dbReference type="EMBL" id="NNG34444.1"/>
    </source>
</evidence>
<keyword evidence="2" id="KW-0808">Transferase</keyword>
<dbReference type="AlphaFoldDB" id="A0A849A054"/>
<dbReference type="EMBL" id="JABEND010000001">
    <property type="protein sequence ID" value="NNG34444.1"/>
    <property type="molecule type" value="Genomic_DNA"/>
</dbReference>
<comment type="caution">
    <text evidence="2">The sequence shown here is derived from an EMBL/GenBank/DDBJ whole genome shotgun (WGS) entry which is preliminary data.</text>
</comment>
<sequence>MRQRAGRGLQTWWSEEAELRGIETTKTFVAEVDGATVGMGNIDLRPDKPVIWKLYVLPEHHGVGAGHARRETPGAEGWPDAVWMVRKPTE</sequence>
<dbReference type="Pfam" id="PF00583">
    <property type="entry name" value="Acetyltransf_1"/>
    <property type="match status" value="1"/>
</dbReference>
<feature type="domain" description="N-acetyltransferase" evidence="1">
    <location>
        <begin position="20"/>
        <end position="67"/>
    </location>
</feature>
<name>A0A849A054_9ACTN</name>